<dbReference type="PANTHER" id="PTHR21338:SF0">
    <property type="entry name" value="LARGE RIBOSOMAL SUBUNIT PROTEIN ML41"/>
    <property type="match status" value="1"/>
</dbReference>
<dbReference type="InterPro" id="IPR019189">
    <property type="entry name" value="Ribosomal_mL41"/>
</dbReference>
<keyword evidence="3" id="KW-0809">Transit peptide</keyword>
<evidence type="ECO:0000256" key="2">
    <source>
        <dbReference type="ARBA" id="ARBA00010152"/>
    </source>
</evidence>
<comment type="similarity">
    <text evidence="2">Belongs to the mitochondrion-specific ribosomal protein mL41 family.</text>
</comment>
<keyword evidence="4 8" id="KW-0689">Ribosomal protein</keyword>
<evidence type="ECO:0000313" key="8">
    <source>
        <dbReference type="RefSeq" id="XP_026280501.1"/>
    </source>
</evidence>
<evidence type="ECO:0000256" key="4">
    <source>
        <dbReference type="ARBA" id="ARBA00022980"/>
    </source>
</evidence>
<accession>A0A6J1SPN5</accession>
<evidence type="ECO:0000313" key="7">
    <source>
        <dbReference type="Proteomes" id="UP000504606"/>
    </source>
</evidence>
<reference evidence="8" key="1">
    <citation type="submission" date="2025-08" db="UniProtKB">
        <authorList>
            <consortium name="RefSeq"/>
        </authorList>
    </citation>
    <scope>IDENTIFICATION</scope>
    <source>
        <tissue evidence="8">Whole organism</tissue>
    </source>
</reference>
<dbReference type="CTD" id="64975"/>
<dbReference type="GeneID" id="113207943"/>
<dbReference type="GO" id="GO:0006412">
    <property type="term" value="P:translation"/>
    <property type="evidence" value="ECO:0007669"/>
    <property type="project" value="TreeGrafter"/>
</dbReference>
<keyword evidence="5" id="KW-0496">Mitochondrion</keyword>
<organism evidence="7 8">
    <name type="scientific">Frankliniella occidentalis</name>
    <name type="common">Western flower thrips</name>
    <name type="synonym">Euthrips occidentalis</name>
    <dbReference type="NCBI Taxonomy" id="133901"/>
    <lineage>
        <taxon>Eukaryota</taxon>
        <taxon>Metazoa</taxon>
        <taxon>Ecdysozoa</taxon>
        <taxon>Arthropoda</taxon>
        <taxon>Hexapoda</taxon>
        <taxon>Insecta</taxon>
        <taxon>Pterygota</taxon>
        <taxon>Neoptera</taxon>
        <taxon>Paraneoptera</taxon>
        <taxon>Thysanoptera</taxon>
        <taxon>Terebrantia</taxon>
        <taxon>Thripoidea</taxon>
        <taxon>Thripidae</taxon>
        <taxon>Frankliniella</taxon>
    </lineage>
</organism>
<dbReference type="Proteomes" id="UP000504606">
    <property type="component" value="Unplaced"/>
</dbReference>
<proteinExistence type="inferred from homology"/>
<dbReference type="PANTHER" id="PTHR21338">
    <property type="entry name" value="MITOCHONDRIAL RIBOSOMAL PROTEIN L41"/>
    <property type="match status" value="1"/>
</dbReference>
<dbReference type="RefSeq" id="XP_026280501.1">
    <property type="nucleotide sequence ID" value="XM_026424716.2"/>
</dbReference>
<dbReference type="Pfam" id="PF09809">
    <property type="entry name" value="MRP-L27"/>
    <property type="match status" value="1"/>
</dbReference>
<gene>
    <name evidence="8" type="primary">LOC113207943</name>
</gene>
<sequence length="195" mass="22574">MAFITAKICIQNCPTSVFSPIYRRISTSYVSKGQSKKNFRNFGYIDRGTEEFNQQQRKNPSPDFPSFRYGREPGYWDKDHNLVAVPEMIPEIIVPDLTDFKLKPYVSYRAPDTEEAAFTAKDLFHVVYGSKIERDFNEGRLNEDGSPLEPSEEELLTAEEARNAHLKLGSDVFTDDENIVNDDEWMKEQPKLEYN</sequence>
<evidence type="ECO:0000256" key="1">
    <source>
        <dbReference type="ARBA" id="ARBA00004173"/>
    </source>
</evidence>
<evidence type="ECO:0000256" key="6">
    <source>
        <dbReference type="ARBA" id="ARBA00023274"/>
    </source>
</evidence>
<dbReference type="KEGG" id="foc:113207943"/>
<keyword evidence="6" id="KW-0687">Ribonucleoprotein</keyword>
<name>A0A6J1SPN5_FRAOC</name>
<evidence type="ECO:0000256" key="5">
    <source>
        <dbReference type="ARBA" id="ARBA00023128"/>
    </source>
</evidence>
<dbReference type="OrthoDB" id="408933at2759"/>
<dbReference type="GO" id="GO:0005762">
    <property type="term" value="C:mitochondrial large ribosomal subunit"/>
    <property type="evidence" value="ECO:0007669"/>
    <property type="project" value="InterPro"/>
</dbReference>
<evidence type="ECO:0000256" key="3">
    <source>
        <dbReference type="ARBA" id="ARBA00022946"/>
    </source>
</evidence>
<dbReference type="GO" id="GO:0003735">
    <property type="term" value="F:structural constituent of ribosome"/>
    <property type="evidence" value="ECO:0007669"/>
    <property type="project" value="InterPro"/>
</dbReference>
<keyword evidence="7" id="KW-1185">Reference proteome</keyword>
<comment type="subcellular location">
    <subcellularLocation>
        <location evidence="1">Mitochondrion</location>
    </subcellularLocation>
</comment>
<dbReference type="AlphaFoldDB" id="A0A6J1SPN5"/>
<protein>
    <submittedName>
        <fullName evidence="8">39S ribosomal protein L41, mitochondrial</fullName>
    </submittedName>
</protein>